<keyword evidence="1" id="KW-0175">Coiled coil</keyword>
<proteinExistence type="predicted"/>
<feature type="region of interest" description="Disordered" evidence="2">
    <location>
        <begin position="520"/>
        <end position="642"/>
    </location>
</feature>
<dbReference type="AlphaFoldDB" id="A0A9N8ETJ4"/>
<feature type="compositionally biased region" description="Low complexity" evidence="2">
    <location>
        <begin position="520"/>
        <end position="531"/>
    </location>
</feature>
<keyword evidence="4" id="KW-1185">Reference proteome</keyword>
<feature type="compositionally biased region" description="Basic residues" evidence="2">
    <location>
        <begin position="631"/>
        <end position="642"/>
    </location>
</feature>
<feature type="compositionally biased region" description="Low complexity" evidence="2">
    <location>
        <begin position="552"/>
        <end position="572"/>
    </location>
</feature>
<feature type="compositionally biased region" description="Low complexity" evidence="2">
    <location>
        <begin position="25"/>
        <end position="37"/>
    </location>
</feature>
<comment type="caution">
    <text evidence="3">The sequence shown here is derived from an EMBL/GenBank/DDBJ whole genome shotgun (WGS) entry which is preliminary data.</text>
</comment>
<feature type="region of interest" description="Disordered" evidence="2">
    <location>
        <begin position="273"/>
        <end position="302"/>
    </location>
</feature>
<protein>
    <submittedName>
        <fullName evidence="3">Uncharacterized protein</fullName>
    </submittedName>
</protein>
<dbReference type="Proteomes" id="UP001153069">
    <property type="component" value="Unassembled WGS sequence"/>
</dbReference>
<feature type="region of interest" description="Disordered" evidence="2">
    <location>
        <begin position="1"/>
        <end position="71"/>
    </location>
</feature>
<organism evidence="3 4">
    <name type="scientific">Seminavis robusta</name>
    <dbReference type="NCBI Taxonomy" id="568900"/>
    <lineage>
        <taxon>Eukaryota</taxon>
        <taxon>Sar</taxon>
        <taxon>Stramenopiles</taxon>
        <taxon>Ochrophyta</taxon>
        <taxon>Bacillariophyta</taxon>
        <taxon>Bacillariophyceae</taxon>
        <taxon>Bacillariophycidae</taxon>
        <taxon>Naviculales</taxon>
        <taxon>Naviculaceae</taxon>
        <taxon>Seminavis</taxon>
    </lineage>
</organism>
<evidence type="ECO:0000256" key="1">
    <source>
        <dbReference type="SAM" id="Coils"/>
    </source>
</evidence>
<gene>
    <name evidence="3" type="ORF">SEMRO_1653_G288820.1</name>
</gene>
<feature type="compositionally biased region" description="Low complexity" evidence="2">
    <location>
        <begin position="603"/>
        <end position="630"/>
    </location>
</feature>
<feature type="compositionally biased region" description="Basic and acidic residues" evidence="2">
    <location>
        <begin position="1"/>
        <end position="10"/>
    </location>
</feature>
<feature type="compositionally biased region" description="Low complexity" evidence="2">
    <location>
        <begin position="283"/>
        <end position="292"/>
    </location>
</feature>
<sequence>MPEARIERVPILRNGGRGRGRGRRNSNGGNTSANRNNNQREDDGSPSRKRTAFDPSAINPQTYQSDATQKESRVAPLQAALNFLHGTTATLHEAYHRTVNKVGEEFIKAFAAHQRNKDTLDGMIDGNNQTGELTPSRIPKSVDIKFELKAGNPAMESDASFQALQQESTQAVELYKQTQAKILIRKKQLDVQYAQKAVAESLARGLLPIANGHKVICGRENLNGHAIVNTILEAHHEVLLKHTGIDLATFRTIYINVQGLATLPDPLPVIDIQQQPQPPVAPAQPTTHAPVQPAEPPAPHLQGPYSIDQLTAVSSHSDLEATQEHIQRCLARGASAESFEDYNEAKERAQSQLEQDHDAAITYKLAMETYQQALAQYQTQWNQHQQELQQYQQALQQHQQALQQFQQQIQQYQQQAQQPSIPELAKLERLITSVFCTPIDQYQHQSSNNVKSLALKKLHKEAFTTKATEDTAMEIDSEPASDSQQIKDLVKKMVQEELKQTQKQIARATGKHVTQALNQQRNNNQNNNSSKNNRRGPAQGGASSNKKKSPNQQQSARGGRTQRGRSQSAPRGNRPRSQSRGRQGGRGGRAGRGRGGRAGGRGNATSRGSTRSTRGRSRSSSPSRRQNSNTRRSRSSRRSTRR</sequence>
<reference evidence="3" key="1">
    <citation type="submission" date="2020-06" db="EMBL/GenBank/DDBJ databases">
        <authorList>
            <consortium name="Plant Systems Biology data submission"/>
        </authorList>
    </citation>
    <scope>NUCLEOTIDE SEQUENCE</scope>
    <source>
        <strain evidence="3">D6</strain>
    </source>
</reference>
<feature type="compositionally biased region" description="Polar residues" evidence="2">
    <location>
        <begin position="58"/>
        <end position="67"/>
    </location>
</feature>
<evidence type="ECO:0000313" key="3">
    <source>
        <dbReference type="EMBL" id="CAB9525271.1"/>
    </source>
</evidence>
<evidence type="ECO:0000313" key="4">
    <source>
        <dbReference type="Proteomes" id="UP001153069"/>
    </source>
</evidence>
<feature type="coiled-coil region" evidence="1">
    <location>
        <begin position="367"/>
        <end position="415"/>
    </location>
</feature>
<name>A0A9N8ETJ4_9STRA</name>
<dbReference type="EMBL" id="CAICTM010001651">
    <property type="protein sequence ID" value="CAB9525271.1"/>
    <property type="molecule type" value="Genomic_DNA"/>
</dbReference>
<evidence type="ECO:0000256" key="2">
    <source>
        <dbReference type="SAM" id="MobiDB-lite"/>
    </source>
</evidence>
<accession>A0A9N8ETJ4</accession>